<evidence type="ECO:0000256" key="1">
    <source>
        <dbReference type="SAM" id="SignalP"/>
    </source>
</evidence>
<evidence type="ECO:0000313" key="3">
    <source>
        <dbReference type="Proteomes" id="UP001066276"/>
    </source>
</evidence>
<feature type="chain" id="PRO_5043529653" evidence="1">
    <location>
        <begin position="25"/>
        <end position="59"/>
    </location>
</feature>
<sequence length="59" mass="6278">YMMHCLTALEGVLLLLMGLHLSLDRRTGGLQVNDALSNGLGRRVASVNGATLDRRTGGL</sequence>
<protein>
    <submittedName>
        <fullName evidence="2">Uncharacterized protein</fullName>
    </submittedName>
</protein>
<gene>
    <name evidence="2" type="ORF">NDU88_000330</name>
</gene>
<dbReference type="EMBL" id="JANPWB010000007">
    <property type="protein sequence ID" value="KAJ1168404.1"/>
    <property type="molecule type" value="Genomic_DNA"/>
</dbReference>
<feature type="non-terminal residue" evidence="2">
    <location>
        <position position="1"/>
    </location>
</feature>
<organism evidence="2 3">
    <name type="scientific">Pleurodeles waltl</name>
    <name type="common">Iberian ribbed newt</name>
    <dbReference type="NCBI Taxonomy" id="8319"/>
    <lineage>
        <taxon>Eukaryota</taxon>
        <taxon>Metazoa</taxon>
        <taxon>Chordata</taxon>
        <taxon>Craniata</taxon>
        <taxon>Vertebrata</taxon>
        <taxon>Euteleostomi</taxon>
        <taxon>Amphibia</taxon>
        <taxon>Batrachia</taxon>
        <taxon>Caudata</taxon>
        <taxon>Salamandroidea</taxon>
        <taxon>Salamandridae</taxon>
        <taxon>Pleurodelinae</taxon>
        <taxon>Pleurodeles</taxon>
    </lineage>
</organism>
<keyword evidence="3" id="KW-1185">Reference proteome</keyword>
<dbReference type="AlphaFoldDB" id="A0AAV7SWC7"/>
<evidence type="ECO:0000313" key="2">
    <source>
        <dbReference type="EMBL" id="KAJ1168404.1"/>
    </source>
</evidence>
<feature type="non-terminal residue" evidence="2">
    <location>
        <position position="59"/>
    </location>
</feature>
<feature type="signal peptide" evidence="1">
    <location>
        <begin position="1"/>
        <end position="24"/>
    </location>
</feature>
<reference evidence="2" key="1">
    <citation type="journal article" date="2022" name="bioRxiv">
        <title>Sequencing and chromosome-scale assembly of the giantPleurodeles waltlgenome.</title>
        <authorList>
            <person name="Brown T."/>
            <person name="Elewa A."/>
            <person name="Iarovenko S."/>
            <person name="Subramanian E."/>
            <person name="Araus A.J."/>
            <person name="Petzold A."/>
            <person name="Susuki M."/>
            <person name="Suzuki K.-i.T."/>
            <person name="Hayashi T."/>
            <person name="Toyoda A."/>
            <person name="Oliveira C."/>
            <person name="Osipova E."/>
            <person name="Leigh N.D."/>
            <person name="Simon A."/>
            <person name="Yun M.H."/>
        </authorList>
    </citation>
    <scope>NUCLEOTIDE SEQUENCE</scope>
    <source>
        <strain evidence="2">20211129_DDA</strain>
        <tissue evidence="2">Liver</tissue>
    </source>
</reference>
<accession>A0AAV7SWC7</accession>
<dbReference type="Proteomes" id="UP001066276">
    <property type="component" value="Chromosome 4_1"/>
</dbReference>
<comment type="caution">
    <text evidence="2">The sequence shown here is derived from an EMBL/GenBank/DDBJ whole genome shotgun (WGS) entry which is preliminary data.</text>
</comment>
<keyword evidence="1" id="KW-0732">Signal</keyword>
<name>A0AAV7SWC7_PLEWA</name>
<proteinExistence type="predicted"/>